<accession>A0A8I0FSD3</accession>
<dbReference type="InterPro" id="IPR023393">
    <property type="entry name" value="START-like_dom_sf"/>
</dbReference>
<dbReference type="InterPro" id="IPR019587">
    <property type="entry name" value="Polyketide_cyclase/dehydratase"/>
</dbReference>
<keyword evidence="3" id="KW-1185">Reference proteome</keyword>
<evidence type="ECO:0000313" key="3">
    <source>
        <dbReference type="Proteomes" id="UP000587211"/>
    </source>
</evidence>
<evidence type="ECO:0000313" key="4">
    <source>
        <dbReference type="Proteomes" id="UP000659061"/>
    </source>
</evidence>
<protein>
    <submittedName>
        <fullName evidence="1">SRPBCC family protein</fullName>
    </submittedName>
</protein>
<proteinExistence type="predicted"/>
<dbReference type="EMBL" id="JACBZN010000001">
    <property type="protein sequence ID" value="NYI37125.1"/>
    <property type="molecule type" value="Genomic_DNA"/>
</dbReference>
<reference evidence="2 3" key="1">
    <citation type="submission" date="2020-07" db="EMBL/GenBank/DDBJ databases">
        <title>Sequencing the genomes of 1000 actinobacteria strains.</title>
        <authorList>
            <person name="Klenk H.-P."/>
        </authorList>
    </citation>
    <scope>NUCLEOTIDE SEQUENCE [LARGE SCALE GENOMIC DNA]</scope>
    <source>
        <strain evidence="2 3">DSM 19087</strain>
    </source>
</reference>
<dbReference type="Gene3D" id="3.30.530.20">
    <property type="match status" value="1"/>
</dbReference>
<evidence type="ECO:0000313" key="2">
    <source>
        <dbReference type="EMBL" id="NYI37125.1"/>
    </source>
</evidence>
<organism evidence="1 4">
    <name type="scientific">Aeromicrobium tamlense</name>
    <dbReference type="NCBI Taxonomy" id="375541"/>
    <lineage>
        <taxon>Bacteria</taxon>
        <taxon>Bacillati</taxon>
        <taxon>Actinomycetota</taxon>
        <taxon>Actinomycetes</taxon>
        <taxon>Propionibacteriales</taxon>
        <taxon>Nocardioidaceae</taxon>
        <taxon>Aeromicrobium</taxon>
    </lineage>
</organism>
<sequence>MESRHVSRVIAASPEKVYDFAVDPAHLPRWAAGLAQAEDIEVQGDVLRMQSPMGEVSVRFVPRNDLGVLDHDVTLPNGDVVTNPFRVLAHPEGSEILMTVRQLDLSDEDFDRDCRQVAADLDTLAGLLEG</sequence>
<dbReference type="Pfam" id="PF10604">
    <property type="entry name" value="Polyketide_cyc2"/>
    <property type="match status" value="1"/>
</dbReference>
<gene>
    <name evidence="2" type="ORF">BJ975_000500</name>
    <name evidence="1" type="ORF">IDH50_01855</name>
</gene>
<reference evidence="1" key="2">
    <citation type="submission" date="2020-09" db="EMBL/GenBank/DDBJ databases">
        <title>Novel species in genus Aeromicrobium.</title>
        <authorList>
            <person name="Zhang G."/>
        </authorList>
    </citation>
    <scope>NUCLEOTIDE SEQUENCE</scope>
    <source>
        <strain evidence="1">SSW1-57</strain>
    </source>
</reference>
<dbReference type="Proteomes" id="UP000587211">
    <property type="component" value="Unassembled WGS sequence"/>
</dbReference>
<dbReference type="EMBL" id="JACWMT010000001">
    <property type="protein sequence ID" value="MBD1268967.1"/>
    <property type="molecule type" value="Genomic_DNA"/>
</dbReference>
<dbReference type="AlphaFoldDB" id="A0A8I0FSD3"/>
<dbReference type="Proteomes" id="UP000659061">
    <property type="component" value="Unassembled WGS sequence"/>
</dbReference>
<dbReference type="SUPFAM" id="SSF55961">
    <property type="entry name" value="Bet v1-like"/>
    <property type="match status" value="1"/>
</dbReference>
<name>A0A8I0FSD3_9ACTN</name>
<evidence type="ECO:0000313" key="1">
    <source>
        <dbReference type="EMBL" id="MBD1268967.1"/>
    </source>
</evidence>
<dbReference type="RefSeq" id="WP_179423337.1">
    <property type="nucleotide sequence ID" value="NZ_BAAAMP010000002.1"/>
</dbReference>
<comment type="caution">
    <text evidence="1">The sequence shown here is derived from an EMBL/GenBank/DDBJ whole genome shotgun (WGS) entry which is preliminary data.</text>
</comment>